<keyword evidence="8" id="KW-1185">Reference proteome</keyword>
<gene>
    <name evidence="7" type="ORF">KAOT1_08944</name>
</gene>
<dbReference type="GO" id="GO:0017004">
    <property type="term" value="P:cytochrome complex assembly"/>
    <property type="evidence" value="ECO:0007669"/>
    <property type="project" value="UniProtKB-KW"/>
</dbReference>
<dbReference type="InterPro" id="IPR013766">
    <property type="entry name" value="Thioredoxin_domain"/>
</dbReference>
<dbReference type="PANTHER" id="PTHR42852">
    <property type="entry name" value="THIOL:DISULFIDE INTERCHANGE PROTEIN DSBE"/>
    <property type="match status" value="1"/>
</dbReference>
<dbReference type="STRING" id="391587.KAOT1_08944"/>
<feature type="signal peptide" evidence="5">
    <location>
        <begin position="1"/>
        <end position="25"/>
    </location>
</feature>
<keyword evidence="3" id="KW-1015">Disulfide bond</keyword>
<dbReference type="InterPro" id="IPR000866">
    <property type="entry name" value="AhpC/TSA"/>
</dbReference>
<dbReference type="PANTHER" id="PTHR42852:SF6">
    <property type="entry name" value="THIOL:DISULFIDE INTERCHANGE PROTEIN DSBE"/>
    <property type="match status" value="1"/>
</dbReference>
<dbReference type="PROSITE" id="PS51352">
    <property type="entry name" value="THIOREDOXIN_2"/>
    <property type="match status" value="1"/>
</dbReference>
<evidence type="ECO:0000313" key="8">
    <source>
        <dbReference type="Proteomes" id="UP000002945"/>
    </source>
</evidence>
<evidence type="ECO:0000256" key="3">
    <source>
        <dbReference type="ARBA" id="ARBA00023157"/>
    </source>
</evidence>
<proteinExistence type="predicted"/>
<dbReference type="eggNOG" id="COG0526">
    <property type="taxonomic scope" value="Bacteria"/>
</dbReference>
<dbReference type="GO" id="GO:0016491">
    <property type="term" value="F:oxidoreductase activity"/>
    <property type="evidence" value="ECO:0007669"/>
    <property type="project" value="InterPro"/>
</dbReference>
<dbReference type="InterPro" id="IPR025380">
    <property type="entry name" value="DUF4369"/>
</dbReference>
<keyword evidence="5" id="KW-0732">Signal</keyword>
<dbReference type="CDD" id="cd02966">
    <property type="entry name" value="TlpA_like_family"/>
    <property type="match status" value="1"/>
</dbReference>
<comment type="caution">
    <text evidence="7">The sequence shown here is derived from an EMBL/GenBank/DDBJ whole genome shotgun (WGS) entry which is preliminary data.</text>
</comment>
<dbReference type="Gene3D" id="3.40.30.10">
    <property type="entry name" value="Glutaredoxin"/>
    <property type="match status" value="1"/>
</dbReference>
<dbReference type="HOGENOM" id="CLU_042529_1_0_10"/>
<dbReference type="PROSITE" id="PS00194">
    <property type="entry name" value="THIOREDOXIN_1"/>
    <property type="match status" value="1"/>
</dbReference>
<dbReference type="AlphaFoldDB" id="A9E7S8"/>
<dbReference type="SUPFAM" id="SSF52833">
    <property type="entry name" value="Thioredoxin-like"/>
    <property type="match status" value="1"/>
</dbReference>
<feature type="domain" description="Thioredoxin" evidence="6">
    <location>
        <begin position="242"/>
        <end position="387"/>
    </location>
</feature>
<accession>A9E7S8</accession>
<dbReference type="GO" id="GO:0016209">
    <property type="term" value="F:antioxidant activity"/>
    <property type="evidence" value="ECO:0007669"/>
    <property type="project" value="InterPro"/>
</dbReference>
<name>A9E7S8_9FLAO</name>
<evidence type="ECO:0000256" key="2">
    <source>
        <dbReference type="ARBA" id="ARBA00022748"/>
    </source>
</evidence>
<dbReference type="Proteomes" id="UP000002945">
    <property type="component" value="Unassembled WGS sequence"/>
</dbReference>
<feature type="chain" id="PRO_5002737181" evidence="5">
    <location>
        <begin position="26"/>
        <end position="387"/>
    </location>
</feature>
<dbReference type="GO" id="GO:0030313">
    <property type="term" value="C:cell envelope"/>
    <property type="evidence" value="ECO:0007669"/>
    <property type="project" value="UniProtKB-SubCell"/>
</dbReference>
<dbReference type="InterPro" id="IPR050553">
    <property type="entry name" value="Thioredoxin_ResA/DsbE_sf"/>
</dbReference>
<sequence>MYTNVKKVFLIACITSMLLFTSCGEGNKDTSLADGYTIETTISGIPDGVRAFLKVPNDKGVPQPKDTAIVQNGKFIFTGKVEYPQLGFIYVNGAQGNINLLIENAKVEVEAYRDSLSKSKVSGGKHNQEYVDFIENSRALSKKVGKVRERYAAAVKMKDTAVIAAIRKQIGDIDKEAIAYQEQYVIDHPKSYISVMLVNRLLQNKLTNAKKAKVFYDGLPDDMKKTRIAEDLFIKITEMLRAAIGSIAPDFSAPNPEGKKISLNDIKGKVTVIDFWAAWCGPCRKENPNVVKIYNKYHKDGLEIIGVSLDGRPNQKNAKEDWIRAIEKDQLPWHQVSNLDGFRDGIARTYNVRSIPATFILNEDGEIVAKNLRGATLEAKIKELLGK</sequence>
<evidence type="ECO:0000256" key="4">
    <source>
        <dbReference type="ARBA" id="ARBA00023284"/>
    </source>
</evidence>
<evidence type="ECO:0000313" key="7">
    <source>
        <dbReference type="EMBL" id="EDP94928.1"/>
    </source>
</evidence>
<keyword evidence="4" id="KW-0676">Redox-active center</keyword>
<evidence type="ECO:0000256" key="1">
    <source>
        <dbReference type="ARBA" id="ARBA00004196"/>
    </source>
</evidence>
<dbReference type="EMBL" id="ABIB01000012">
    <property type="protein sequence ID" value="EDP94928.1"/>
    <property type="molecule type" value="Genomic_DNA"/>
</dbReference>
<comment type="subcellular location">
    <subcellularLocation>
        <location evidence="1">Cell envelope</location>
    </subcellularLocation>
</comment>
<dbReference type="Pfam" id="PF00578">
    <property type="entry name" value="AhpC-TSA"/>
    <property type="match status" value="1"/>
</dbReference>
<dbReference type="Pfam" id="PF14289">
    <property type="entry name" value="DUF4369"/>
    <property type="match status" value="1"/>
</dbReference>
<dbReference type="PROSITE" id="PS51257">
    <property type="entry name" value="PROKAR_LIPOPROTEIN"/>
    <property type="match status" value="1"/>
</dbReference>
<dbReference type="InterPro" id="IPR036249">
    <property type="entry name" value="Thioredoxin-like_sf"/>
</dbReference>
<reference evidence="7 8" key="1">
    <citation type="journal article" date="2011" name="J. Bacteriol.">
        <title>Genome sequence of the algicidal bacterium Kordia algicida OT-1.</title>
        <authorList>
            <person name="Lee H.S."/>
            <person name="Kang S.G."/>
            <person name="Kwon K.K."/>
            <person name="Lee J.H."/>
            <person name="Kim S.J."/>
        </authorList>
    </citation>
    <scope>NUCLEOTIDE SEQUENCE [LARGE SCALE GENOMIC DNA]</scope>
    <source>
        <strain evidence="7 8">OT-1</strain>
    </source>
</reference>
<keyword evidence="2" id="KW-0201">Cytochrome c-type biogenesis</keyword>
<evidence type="ECO:0000259" key="6">
    <source>
        <dbReference type="PROSITE" id="PS51352"/>
    </source>
</evidence>
<evidence type="ECO:0000256" key="5">
    <source>
        <dbReference type="SAM" id="SignalP"/>
    </source>
</evidence>
<protein>
    <submittedName>
        <fullName evidence="7">Thioredoxin family protein</fullName>
    </submittedName>
</protein>
<organism evidence="7 8">
    <name type="scientific">Kordia algicida OT-1</name>
    <dbReference type="NCBI Taxonomy" id="391587"/>
    <lineage>
        <taxon>Bacteria</taxon>
        <taxon>Pseudomonadati</taxon>
        <taxon>Bacteroidota</taxon>
        <taxon>Flavobacteriia</taxon>
        <taxon>Flavobacteriales</taxon>
        <taxon>Flavobacteriaceae</taxon>
        <taxon>Kordia</taxon>
    </lineage>
</organism>
<dbReference type="InterPro" id="IPR017937">
    <property type="entry name" value="Thioredoxin_CS"/>
</dbReference>